<reference evidence="1 2" key="1">
    <citation type="submission" date="2018-06" db="EMBL/GenBank/DDBJ databases">
        <authorList>
            <consortium name="Pathogen Informatics"/>
            <person name="Doyle S."/>
        </authorList>
    </citation>
    <scope>NUCLEOTIDE SEQUENCE [LARGE SCALE GENOMIC DNA]</scope>
    <source>
        <strain evidence="1 2">NCTC12877</strain>
    </source>
</reference>
<dbReference type="STRING" id="1122244.GCA_000426885_01696"/>
<dbReference type="Proteomes" id="UP000254065">
    <property type="component" value="Unassembled WGS sequence"/>
</dbReference>
<accession>A0A378QW06</accession>
<evidence type="ECO:0000313" key="1">
    <source>
        <dbReference type="EMBL" id="STZ07226.1"/>
    </source>
</evidence>
<dbReference type="AlphaFoldDB" id="A0A378QW06"/>
<gene>
    <name evidence="1" type="ORF">NCTC12877_00181</name>
</gene>
<protein>
    <submittedName>
        <fullName evidence="1">Uncharacterized protein</fullName>
    </submittedName>
</protein>
<dbReference type="EMBL" id="UGQB01000004">
    <property type="protein sequence ID" value="STZ07226.1"/>
    <property type="molecule type" value="Genomic_DNA"/>
</dbReference>
<proteinExistence type="predicted"/>
<evidence type="ECO:0000313" key="2">
    <source>
        <dbReference type="Proteomes" id="UP000254065"/>
    </source>
</evidence>
<dbReference type="RefSeq" id="WP_029103202.1">
    <property type="nucleotide sequence ID" value="NZ_UGQB01000004.1"/>
</dbReference>
<dbReference type="OrthoDB" id="6696432at2"/>
<sequence length="278" mass="31204">MSYLNPITLIPRLYQSTDPVAPQLLGQLGDIKSIFKACLVTGYGNKQGAGYTIENETDVSAEFISPNIMMSKIGVEEVNDYCYPFCYNGTQKVRANWNAGQLNTYEIRRFKTRGWVMLVCELGLYFIVTVNGMSKVNYMGLTKSAINDNNQNMAMLSLGYISSSSTSSPIGLDFRLGKHTGANFLSNGASLSWQYNKQETFFITMVSDVYYRSDGSVLSHQPALLIKNAMTSNLERRTVITEYQGRPVLSVFLPNSTSDWAIDAYAFGAMIYLDYWEY</sequence>
<keyword evidence="2" id="KW-1185">Reference proteome</keyword>
<name>A0A378QW06_9GAMM</name>
<organism evidence="1 2">
    <name type="scientific">Moraxella caprae</name>
    <dbReference type="NCBI Taxonomy" id="90240"/>
    <lineage>
        <taxon>Bacteria</taxon>
        <taxon>Pseudomonadati</taxon>
        <taxon>Pseudomonadota</taxon>
        <taxon>Gammaproteobacteria</taxon>
        <taxon>Moraxellales</taxon>
        <taxon>Moraxellaceae</taxon>
        <taxon>Moraxella</taxon>
    </lineage>
</organism>